<dbReference type="InParanoid" id="A7SWG9"/>
<proteinExistence type="inferred from homology"/>
<dbReference type="InterPro" id="IPR002818">
    <property type="entry name" value="DJ-1/PfpI"/>
</dbReference>
<keyword evidence="6" id="KW-1185">Reference proteome</keyword>
<accession>A7SWG9</accession>
<comment type="similarity">
    <text evidence="3">Belongs to the peptidase C56 family. HSP31-like subfamily.</text>
</comment>
<dbReference type="SUPFAM" id="SSF52317">
    <property type="entry name" value="Class I glutamine amidotransferase-like"/>
    <property type="match status" value="1"/>
</dbReference>
<dbReference type="eggNOG" id="ENOG502RZ3Y">
    <property type="taxonomic scope" value="Eukaryota"/>
</dbReference>
<dbReference type="PANTHER" id="PTHR48094:SF11">
    <property type="entry name" value="GLUTATHIONE-INDEPENDENT GLYOXALASE HSP31-RELATED"/>
    <property type="match status" value="1"/>
</dbReference>
<dbReference type="CDD" id="cd03141">
    <property type="entry name" value="GATase1_Hsp31_like"/>
    <property type="match status" value="1"/>
</dbReference>
<sequence>MVVRVIIVLTNHKDGGPGWKTGWYLPEAAHPYHVFKQNGYQVTFASPLGGDAPMDPGSYQDWKDKDDACREFCKMPEMYDIMVCAGGHGPMWDFPDFQGAGKPERQSVVNKYMAAIYEKGGIVSAVCHGPAGIVDTKLSNGEYLVKGKEVTCFTNDEEDAIDKSKLMPFMLETRLIEHGAKFKRAKNWECMVCVDNRVVTGQNPASASPMGEAIVKLQKAKE</sequence>
<protein>
    <recommendedName>
        <fullName evidence="4">DJ-1/PfpI domain-containing protein</fullName>
    </recommendedName>
</protein>
<keyword evidence="1" id="KW-0346">Stress response</keyword>
<evidence type="ECO:0000313" key="5">
    <source>
        <dbReference type="EMBL" id="EDO31953.1"/>
    </source>
</evidence>
<reference evidence="5 6" key="1">
    <citation type="journal article" date="2007" name="Science">
        <title>Sea anemone genome reveals ancestral eumetazoan gene repertoire and genomic organization.</title>
        <authorList>
            <person name="Putnam N.H."/>
            <person name="Srivastava M."/>
            <person name="Hellsten U."/>
            <person name="Dirks B."/>
            <person name="Chapman J."/>
            <person name="Salamov A."/>
            <person name="Terry A."/>
            <person name="Shapiro H."/>
            <person name="Lindquist E."/>
            <person name="Kapitonov V.V."/>
            <person name="Jurka J."/>
            <person name="Genikhovich G."/>
            <person name="Grigoriev I.V."/>
            <person name="Lucas S.M."/>
            <person name="Steele R.E."/>
            <person name="Finnerty J.R."/>
            <person name="Technau U."/>
            <person name="Martindale M.Q."/>
            <person name="Rokhsar D.S."/>
        </authorList>
    </citation>
    <scope>NUCLEOTIDE SEQUENCE [LARGE SCALE GENOMIC DNA]</scope>
    <source>
        <strain evidence="6">CH2 X CH6</strain>
    </source>
</reference>
<name>A7SWG9_NEMVE</name>
<dbReference type="Pfam" id="PF01965">
    <property type="entry name" value="DJ-1_PfpI"/>
    <property type="match status" value="1"/>
</dbReference>
<dbReference type="STRING" id="45351.A7SWG9"/>
<dbReference type="Gene3D" id="3.40.50.880">
    <property type="match status" value="1"/>
</dbReference>
<evidence type="ECO:0000256" key="3">
    <source>
        <dbReference type="ARBA" id="ARBA00038493"/>
    </source>
</evidence>
<gene>
    <name evidence="5" type="ORF">NEMVEDRAFT_v1g231045</name>
</gene>
<evidence type="ECO:0000256" key="1">
    <source>
        <dbReference type="ARBA" id="ARBA00023016"/>
    </source>
</evidence>
<dbReference type="PhylomeDB" id="A7SWG9"/>
<dbReference type="InterPro" id="IPR050325">
    <property type="entry name" value="Prot/Nucl_acid_deglycase"/>
</dbReference>
<evidence type="ECO:0000259" key="4">
    <source>
        <dbReference type="Pfam" id="PF01965"/>
    </source>
</evidence>
<dbReference type="GO" id="GO:0019243">
    <property type="term" value="P:methylglyoxal catabolic process to D-lactate via S-lactoyl-glutathione"/>
    <property type="evidence" value="ECO:0000318"/>
    <property type="project" value="GO_Central"/>
</dbReference>
<dbReference type="HOGENOM" id="CLU_070319_2_0_1"/>
<dbReference type="Proteomes" id="UP000001593">
    <property type="component" value="Unassembled WGS sequence"/>
</dbReference>
<evidence type="ECO:0000256" key="2">
    <source>
        <dbReference type="ARBA" id="ARBA00023239"/>
    </source>
</evidence>
<dbReference type="EMBL" id="DS469859">
    <property type="protein sequence ID" value="EDO31953.1"/>
    <property type="molecule type" value="Genomic_DNA"/>
</dbReference>
<dbReference type="AlphaFoldDB" id="A7SWG9"/>
<feature type="domain" description="DJ-1/PfpI" evidence="4">
    <location>
        <begin position="27"/>
        <end position="216"/>
    </location>
</feature>
<dbReference type="GO" id="GO:0005737">
    <property type="term" value="C:cytoplasm"/>
    <property type="evidence" value="ECO:0000318"/>
    <property type="project" value="GO_Central"/>
</dbReference>
<organism evidence="5 6">
    <name type="scientific">Nematostella vectensis</name>
    <name type="common">Starlet sea anemone</name>
    <dbReference type="NCBI Taxonomy" id="45351"/>
    <lineage>
        <taxon>Eukaryota</taxon>
        <taxon>Metazoa</taxon>
        <taxon>Cnidaria</taxon>
        <taxon>Anthozoa</taxon>
        <taxon>Hexacorallia</taxon>
        <taxon>Actiniaria</taxon>
        <taxon>Edwardsiidae</taxon>
        <taxon>Nematostella</taxon>
    </lineage>
</organism>
<dbReference type="OMA" id="GEKTGFW"/>
<keyword evidence="2" id="KW-0456">Lyase</keyword>
<dbReference type="GO" id="GO:0019172">
    <property type="term" value="F:glyoxalase III activity"/>
    <property type="evidence" value="ECO:0000318"/>
    <property type="project" value="GO_Central"/>
</dbReference>
<dbReference type="InterPro" id="IPR029062">
    <property type="entry name" value="Class_I_gatase-like"/>
</dbReference>
<dbReference type="PANTHER" id="PTHR48094">
    <property type="entry name" value="PROTEIN/NUCLEIC ACID DEGLYCASE DJ-1-RELATED"/>
    <property type="match status" value="1"/>
</dbReference>
<evidence type="ECO:0000313" key="6">
    <source>
        <dbReference type="Proteomes" id="UP000001593"/>
    </source>
</evidence>